<dbReference type="InterPro" id="IPR039420">
    <property type="entry name" value="WalR-like"/>
</dbReference>
<dbReference type="PANTHER" id="PTHR48111">
    <property type="entry name" value="REGULATOR OF RPOS"/>
    <property type="match status" value="1"/>
</dbReference>
<evidence type="ECO:0000256" key="7">
    <source>
        <dbReference type="ARBA" id="ARBA00023163"/>
    </source>
</evidence>
<dbReference type="FunFam" id="3.40.50.2300:FF:000021">
    <property type="entry name" value="Two-component system response regulator KdpE"/>
    <property type="match status" value="1"/>
</dbReference>
<dbReference type="Pfam" id="PF00072">
    <property type="entry name" value="Response_reg"/>
    <property type="match status" value="1"/>
</dbReference>
<evidence type="ECO:0000256" key="9">
    <source>
        <dbReference type="PROSITE-ProRule" id="PRU01091"/>
    </source>
</evidence>
<evidence type="ECO:0000256" key="3">
    <source>
        <dbReference type="ARBA" id="ARBA00022553"/>
    </source>
</evidence>
<dbReference type="PROSITE" id="PS50110">
    <property type="entry name" value="RESPONSE_REGULATORY"/>
    <property type="match status" value="1"/>
</dbReference>
<evidence type="ECO:0000256" key="5">
    <source>
        <dbReference type="ARBA" id="ARBA00023015"/>
    </source>
</evidence>
<dbReference type="AlphaFoldDB" id="A0A316F1S0"/>
<dbReference type="SMART" id="SM00448">
    <property type="entry name" value="REC"/>
    <property type="match status" value="1"/>
</dbReference>
<feature type="domain" description="OmpR/PhoB-type" evidence="11">
    <location>
        <begin position="142"/>
        <end position="241"/>
    </location>
</feature>
<dbReference type="SMART" id="SM00862">
    <property type="entry name" value="Trans_reg_C"/>
    <property type="match status" value="1"/>
</dbReference>
<evidence type="ECO:0000259" key="11">
    <source>
        <dbReference type="PROSITE" id="PS51755"/>
    </source>
</evidence>
<proteinExistence type="predicted"/>
<dbReference type="SUPFAM" id="SSF52172">
    <property type="entry name" value="CheY-like"/>
    <property type="match status" value="1"/>
</dbReference>
<evidence type="ECO:0000256" key="2">
    <source>
        <dbReference type="ARBA" id="ARBA00022490"/>
    </source>
</evidence>
<feature type="domain" description="Response regulatory" evidence="10">
    <location>
        <begin position="18"/>
        <end position="131"/>
    </location>
</feature>
<dbReference type="GO" id="GO:0045893">
    <property type="term" value="P:positive regulation of DNA-templated transcription"/>
    <property type="evidence" value="ECO:0007669"/>
    <property type="project" value="UniProtKB-ARBA"/>
</dbReference>
<protein>
    <submittedName>
        <fullName evidence="12">Winged helix family two component transcriptional regulator</fullName>
    </submittedName>
</protein>
<dbReference type="CDD" id="cd00383">
    <property type="entry name" value="trans_reg_C"/>
    <property type="match status" value="1"/>
</dbReference>
<dbReference type="Gene3D" id="1.10.10.10">
    <property type="entry name" value="Winged helix-like DNA-binding domain superfamily/Winged helix DNA-binding domain"/>
    <property type="match status" value="1"/>
</dbReference>
<dbReference type="GO" id="GO:0000987">
    <property type="term" value="F:cis-regulatory region sequence-specific DNA binding"/>
    <property type="evidence" value="ECO:0007669"/>
    <property type="project" value="UniProtKB-ARBA"/>
</dbReference>
<keyword evidence="7" id="KW-0804">Transcription</keyword>
<dbReference type="GO" id="GO:0000156">
    <property type="term" value="F:phosphorelay response regulator activity"/>
    <property type="evidence" value="ECO:0007669"/>
    <property type="project" value="TreeGrafter"/>
</dbReference>
<evidence type="ECO:0000256" key="1">
    <source>
        <dbReference type="ARBA" id="ARBA00004496"/>
    </source>
</evidence>
<dbReference type="NCBIfam" id="NF007820">
    <property type="entry name" value="PRK10529.1"/>
    <property type="match status" value="1"/>
</dbReference>
<dbReference type="InterPro" id="IPR001867">
    <property type="entry name" value="OmpR/PhoB-type_DNA-bd"/>
</dbReference>
<evidence type="ECO:0000256" key="8">
    <source>
        <dbReference type="PROSITE-ProRule" id="PRU00169"/>
    </source>
</evidence>
<dbReference type="Proteomes" id="UP000245754">
    <property type="component" value="Unassembled WGS sequence"/>
</dbReference>
<dbReference type="PANTHER" id="PTHR48111:SF50">
    <property type="entry name" value="KDP OPERON TRANSCRIPTIONAL REGULATORY PROTEIN KDPE"/>
    <property type="match status" value="1"/>
</dbReference>
<feature type="DNA-binding region" description="OmpR/PhoB-type" evidence="9">
    <location>
        <begin position="142"/>
        <end position="241"/>
    </location>
</feature>
<keyword evidence="5" id="KW-0805">Transcription regulation</keyword>
<comment type="caution">
    <text evidence="12">The sequence shown here is derived from an EMBL/GenBank/DDBJ whole genome shotgun (WGS) entry which is preliminary data.</text>
</comment>
<dbReference type="CDD" id="cd17620">
    <property type="entry name" value="REC_OmpR_KdpE-like"/>
    <property type="match status" value="1"/>
</dbReference>
<dbReference type="Gene3D" id="6.10.250.690">
    <property type="match status" value="1"/>
</dbReference>
<keyword evidence="2" id="KW-0963">Cytoplasm</keyword>
<dbReference type="InterPro" id="IPR001789">
    <property type="entry name" value="Sig_transdc_resp-reg_receiver"/>
</dbReference>
<feature type="modified residue" description="4-aspartylphosphate" evidence="8">
    <location>
        <position position="67"/>
    </location>
</feature>
<reference evidence="12 13" key="1">
    <citation type="submission" date="2018-05" db="EMBL/GenBank/DDBJ databases">
        <title>Genomic Encyclopedia of Type Strains, Phase IV (KMG-V): Genome sequencing to study the core and pangenomes of soil and plant-associated prokaryotes.</title>
        <authorList>
            <person name="Whitman W."/>
        </authorList>
    </citation>
    <scope>NUCLEOTIDE SEQUENCE [LARGE SCALE GENOMIC DNA]</scope>
    <source>
        <strain evidence="12 13">SLV-132</strain>
    </source>
</reference>
<organism evidence="12 13">
    <name type="scientific">Cupriavidus plantarum</name>
    <dbReference type="NCBI Taxonomy" id="942865"/>
    <lineage>
        <taxon>Bacteria</taxon>
        <taxon>Pseudomonadati</taxon>
        <taxon>Pseudomonadota</taxon>
        <taxon>Betaproteobacteria</taxon>
        <taxon>Burkholderiales</taxon>
        <taxon>Burkholderiaceae</taxon>
        <taxon>Cupriavidus</taxon>
    </lineage>
</organism>
<comment type="subcellular location">
    <subcellularLocation>
        <location evidence="1">Cytoplasm</location>
    </subcellularLocation>
</comment>
<evidence type="ECO:0000313" key="12">
    <source>
        <dbReference type="EMBL" id="PWK38877.1"/>
    </source>
</evidence>
<dbReference type="InterPro" id="IPR036388">
    <property type="entry name" value="WH-like_DNA-bd_sf"/>
</dbReference>
<gene>
    <name evidence="12" type="ORF">C7419_1012779</name>
</gene>
<dbReference type="EMBL" id="QGGT01000001">
    <property type="protein sequence ID" value="PWK38877.1"/>
    <property type="molecule type" value="Genomic_DNA"/>
</dbReference>
<dbReference type="FunFam" id="1.10.10.10:FF:000210">
    <property type="entry name" value="Winged-helix transcriptional response regulator KdpE"/>
    <property type="match status" value="1"/>
</dbReference>
<keyword evidence="6 9" id="KW-0238">DNA-binding</keyword>
<keyword evidence="4" id="KW-0902">Two-component regulatory system</keyword>
<sequence length="241" mass="26707">MPCAAATITDMPFDYSPTVLLVEDEPHIRRFVRESLQAEGCTVHEADTLKRGLIDAGTRQPDVVILDLGLPDGDGMTLIREMRTWTEVPVLVLSARTEESDKIAALDAGADDYLTKPFGVGELVARVRVLLRRHAKANPQGTPQIAFGDVTVDLANRRVTRGEAAIHLTPIEYRLLAVLIAHRGKVMTHRELLREVWGPSHSESSHYLRVYMGHLRHKLEADPAQPAHLLTEVGVGYRFAG</sequence>
<keyword evidence="3 8" id="KW-0597">Phosphoprotein</keyword>
<dbReference type="InterPro" id="IPR011006">
    <property type="entry name" value="CheY-like_superfamily"/>
</dbReference>
<dbReference type="Gene3D" id="3.40.50.2300">
    <property type="match status" value="1"/>
</dbReference>
<evidence type="ECO:0000256" key="6">
    <source>
        <dbReference type="ARBA" id="ARBA00023125"/>
    </source>
</evidence>
<dbReference type="GO" id="GO:0042802">
    <property type="term" value="F:identical protein binding"/>
    <property type="evidence" value="ECO:0007669"/>
    <property type="project" value="UniProtKB-ARBA"/>
</dbReference>
<name>A0A316F1S0_9BURK</name>
<evidence type="ECO:0000259" key="10">
    <source>
        <dbReference type="PROSITE" id="PS50110"/>
    </source>
</evidence>
<accession>A0A316F1S0</accession>
<dbReference type="GO" id="GO:0005829">
    <property type="term" value="C:cytosol"/>
    <property type="evidence" value="ECO:0007669"/>
    <property type="project" value="TreeGrafter"/>
</dbReference>
<dbReference type="PROSITE" id="PS51755">
    <property type="entry name" value="OMPR_PHOB"/>
    <property type="match status" value="1"/>
</dbReference>
<dbReference type="Pfam" id="PF00486">
    <property type="entry name" value="Trans_reg_C"/>
    <property type="match status" value="1"/>
</dbReference>
<dbReference type="GO" id="GO:0032993">
    <property type="term" value="C:protein-DNA complex"/>
    <property type="evidence" value="ECO:0007669"/>
    <property type="project" value="TreeGrafter"/>
</dbReference>
<keyword evidence="13" id="KW-1185">Reference proteome</keyword>
<evidence type="ECO:0000313" key="13">
    <source>
        <dbReference type="Proteomes" id="UP000245754"/>
    </source>
</evidence>
<evidence type="ECO:0000256" key="4">
    <source>
        <dbReference type="ARBA" id="ARBA00023012"/>
    </source>
</evidence>